<dbReference type="SMART" id="SM00364">
    <property type="entry name" value="LRR_BAC"/>
    <property type="match status" value="4"/>
</dbReference>
<evidence type="ECO:0000256" key="1">
    <source>
        <dbReference type="ARBA" id="ARBA00022614"/>
    </source>
</evidence>
<dbReference type="RefSeq" id="WP_171351650.1">
    <property type="nucleotide sequence ID" value="NZ_VTXP01000001.1"/>
</dbReference>
<dbReference type="PROSITE" id="PS50011">
    <property type="entry name" value="PROTEIN_KINASE_DOM"/>
    <property type="match status" value="1"/>
</dbReference>
<organism evidence="5 6">
    <name type="scientific">Vibrio coralliilyticus</name>
    <dbReference type="NCBI Taxonomy" id="190893"/>
    <lineage>
        <taxon>Bacteria</taxon>
        <taxon>Pseudomonadati</taxon>
        <taxon>Pseudomonadota</taxon>
        <taxon>Gammaproteobacteria</taxon>
        <taxon>Vibrionales</taxon>
        <taxon>Vibrionaceae</taxon>
        <taxon>Vibrio</taxon>
    </lineage>
</organism>
<dbReference type="GO" id="GO:0004672">
    <property type="term" value="F:protein kinase activity"/>
    <property type="evidence" value="ECO:0007669"/>
    <property type="project" value="InterPro"/>
</dbReference>
<dbReference type="Pfam" id="PF13855">
    <property type="entry name" value="LRR_8"/>
    <property type="match status" value="1"/>
</dbReference>
<proteinExistence type="predicted"/>
<evidence type="ECO:0000256" key="2">
    <source>
        <dbReference type="ARBA" id="ARBA00022737"/>
    </source>
</evidence>
<dbReference type="GO" id="GO:0005524">
    <property type="term" value="F:ATP binding"/>
    <property type="evidence" value="ECO:0007669"/>
    <property type="project" value="UniProtKB-UniRule"/>
</dbReference>
<dbReference type="InterPro" id="IPR017441">
    <property type="entry name" value="Protein_kinase_ATP_BS"/>
</dbReference>
<dbReference type="InterPro" id="IPR000719">
    <property type="entry name" value="Prot_kinase_dom"/>
</dbReference>
<dbReference type="PROSITE" id="PS00107">
    <property type="entry name" value="PROTEIN_KINASE_ATP"/>
    <property type="match status" value="1"/>
</dbReference>
<dbReference type="GO" id="GO:0005737">
    <property type="term" value="C:cytoplasm"/>
    <property type="evidence" value="ECO:0007669"/>
    <property type="project" value="TreeGrafter"/>
</dbReference>
<dbReference type="Pfam" id="PF00069">
    <property type="entry name" value="Pkinase"/>
    <property type="match status" value="1"/>
</dbReference>
<keyword evidence="5" id="KW-0418">Kinase</keyword>
<dbReference type="InterPro" id="IPR001611">
    <property type="entry name" value="Leu-rich_rpt"/>
</dbReference>
<dbReference type="EMBL" id="VTXP01000001">
    <property type="protein sequence ID" value="NOJ21437.1"/>
    <property type="molecule type" value="Genomic_DNA"/>
</dbReference>
<dbReference type="InterPro" id="IPR003591">
    <property type="entry name" value="Leu-rich_rpt_typical-subtyp"/>
</dbReference>
<dbReference type="PANTHER" id="PTHR48051">
    <property type="match status" value="1"/>
</dbReference>
<dbReference type="Proteomes" id="UP000576645">
    <property type="component" value="Unassembled WGS sequence"/>
</dbReference>
<dbReference type="PROSITE" id="PS51450">
    <property type="entry name" value="LRR"/>
    <property type="match status" value="2"/>
</dbReference>
<dbReference type="Gene3D" id="3.30.200.20">
    <property type="entry name" value="Phosphorylase Kinase, domain 1"/>
    <property type="match status" value="1"/>
</dbReference>
<keyword evidence="5" id="KW-0808">Transferase</keyword>
<dbReference type="Pfam" id="PF00560">
    <property type="entry name" value="LRR_1"/>
    <property type="match status" value="1"/>
</dbReference>
<dbReference type="SUPFAM" id="SSF52058">
    <property type="entry name" value="L domain-like"/>
    <property type="match status" value="1"/>
</dbReference>
<evidence type="ECO:0000313" key="6">
    <source>
        <dbReference type="Proteomes" id="UP000576645"/>
    </source>
</evidence>
<dbReference type="PANTHER" id="PTHR48051:SF13">
    <property type="entry name" value="LEUCINE-RICH REPEAT-CONTAINING PROTEIN 30"/>
    <property type="match status" value="1"/>
</dbReference>
<dbReference type="SUPFAM" id="SSF56112">
    <property type="entry name" value="Protein kinase-like (PK-like)"/>
    <property type="match status" value="1"/>
</dbReference>
<comment type="caution">
    <text evidence="5">The sequence shown here is derived from an EMBL/GenBank/DDBJ whole genome shotgun (WGS) entry which is preliminary data.</text>
</comment>
<dbReference type="InterPro" id="IPR032675">
    <property type="entry name" value="LRR_dom_sf"/>
</dbReference>
<dbReference type="Gene3D" id="1.10.510.10">
    <property type="entry name" value="Transferase(Phosphotransferase) domain 1"/>
    <property type="match status" value="1"/>
</dbReference>
<reference evidence="5 6" key="1">
    <citation type="submission" date="2019-09" db="EMBL/GenBank/DDBJ databases">
        <title>Draft genome sequencing and comparative genomics of hatchery-associated Vibrios.</title>
        <authorList>
            <person name="Kehlet-Delgado H."/>
            <person name="Mueller R.S."/>
        </authorList>
    </citation>
    <scope>NUCLEOTIDE SEQUENCE [LARGE SCALE GENOMIC DNA]</scope>
    <source>
        <strain evidence="5 6">09-121-3</strain>
    </source>
</reference>
<keyword evidence="3" id="KW-0547">Nucleotide-binding</keyword>
<dbReference type="AlphaFoldDB" id="A0AAP6ZMR5"/>
<evidence type="ECO:0000259" key="4">
    <source>
        <dbReference type="PROSITE" id="PS50011"/>
    </source>
</evidence>
<dbReference type="InterPro" id="IPR011009">
    <property type="entry name" value="Kinase-like_dom_sf"/>
</dbReference>
<dbReference type="SMART" id="SM00369">
    <property type="entry name" value="LRR_TYP"/>
    <property type="match status" value="5"/>
</dbReference>
<protein>
    <submittedName>
        <fullName evidence="5">Protein kinase</fullName>
    </submittedName>
</protein>
<name>A0AAP6ZMR5_9VIBR</name>
<sequence>MHTVEQLRNGQLTGIQRLQLSEQLTELPREILTLSDSLEILDVSNNLLCELPEWLTELTQLKIVFASNNRFTHLPLVLGQCERLEMVGFKSNQIVRVAEESLPEQLRWLILTDNRIEQLPESLGHRPRLQKLALAGNKITALPKSFKNLLNLELVRLSANQLDAFPQVLLELPKLAWMAFAGNPFCERLSHNESVPQISSASYSMNHVLGQGASGVISHANWLDKDFDFPAEVAVKVFKGEVTSDGYPQDELQACLQAGHHTNLVKSIAQVNEDNHLALVMELIPSDYFNLGLPPTLDTCTRDVFKSEFTLDVGKIEHIVDQMLNVFSHLHDNKVCHGDLYAHNVLINTQGEMIFGDFGAASVYDYLTDAQQQGVRRVEARALSHFIEDLLSVCDRNDIGSTSHQRLSNMMRLAG</sequence>
<gene>
    <name evidence="5" type="ORF">F0238_01705</name>
</gene>
<accession>A0AAP6ZMR5</accession>
<evidence type="ECO:0000313" key="5">
    <source>
        <dbReference type="EMBL" id="NOJ21437.1"/>
    </source>
</evidence>
<keyword evidence="2" id="KW-0677">Repeat</keyword>
<dbReference type="InterPro" id="IPR050216">
    <property type="entry name" value="LRR_domain-containing"/>
</dbReference>
<evidence type="ECO:0000256" key="3">
    <source>
        <dbReference type="PROSITE-ProRule" id="PRU10141"/>
    </source>
</evidence>
<dbReference type="Gene3D" id="3.80.10.10">
    <property type="entry name" value="Ribonuclease Inhibitor"/>
    <property type="match status" value="2"/>
</dbReference>
<keyword evidence="3" id="KW-0067">ATP-binding</keyword>
<feature type="binding site" evidence="3">
    <location>
        <position position="236"/>
    </location>
    <ligand>
        <name>ATP</name>
        <dbReference type="ChEBI" id="CHEBI:30616"/>
    </ligand>
</feature>
<feature type="domain" description="Protein kinase" evidence="4">
    <location>
        <begin position="203"/>
        <end position="415"/>
    </location>
</feature>
<keyword evidence="1" id="KW-0433">Leucine-rich repeat</keyword>